<dbReference type="Pfam" id="PF13276">
    <property type="entry name" value="HTH_21"/>
    <property type="match status" value="1"/>
</dbReference>
<dbReference type="EMBL" id="BAABKD010000001">
    <property type="protein sequence ID" value="GAA5083853.1"/>
    <property type="molecule type" value="Genomic_DNA"/>
</dbReference>
<protein>
    <recommendedName>
        <fullName evidence="1">Integrase catalytic domain-containing protein</fullName>
    </recommendedName>
</protein>
<dbReference type="InterPro" id="IPR025948">
    <property type="entry name" value="HTH-like_dom"/>
</dbReference>
<name>A0ABP9LSF2_9BURK</name>
<accession>A0ABP9LSF2</accession>
<comment type="caution">
    <text evidence="2">The sequence shown here is derived from an EMBL/GenBank/DDBJ whole genome shotgun (WGS) entry which is preliminary data.</text>
</comment>
<proteinExistence type="predicted"/>
<dbReference type="InterPro" id="IPR001584">
    <property type="entry name" value="Integrase_cat-core"/>
</dbReference>
<reference evidence="3" key="1">
    <citation type="journal article" date="2019" name="Int. J. Syst. Evol. Microbiol.">
        <title>The Global Catalogue of Microorganisms (GCM) 10K type strain sequencing project: providing services to taxonomists for standard genome sequencing and annotation.</title>
        <authorList>
            <consortium name="The Broad Institute Genomics Platform"/>
            <consortium name="The Broad Institute Genome Sequencing Center for Infectious Disease"/>
            <person name="Wu L."/>
            <person name="Ma J."/>
        </authorList>
    </citation>
    <scope>NUCLEOTIDE SEQUENCE [LARGE SCALE GENOMIC DNA]</scope>
    <source>
        <strain evidence="3">JCM 18423</strain>
    </source>
</reference>
<dbReference type="InterPro" id="IPR050900">
    <property type="entry name" value="Transposase_IS3/IS150/IS904"/>
</dbReference>
<dbReference type="PANTHER" id="PTHR46889:SF4">
    <property type="entry name" value="TRANSPOSASE INSO FOR INSERTION SEQUENCE ELEMENT IS911B-RELATED"/>
    <property type="match status" value="1"/>
</dbReference>
<feature type="domain" description="Integrase catalytic" evidence="1">
    <location>
        <begin position="108"/>
        <end position="273"/>
    </location>
</feature>
<sequence length="280" mass="32954">MRLLCAVLQVHHSGYYAWRRSTHSQRHLEDQRLLALVQASWLESARVYGYRKVHHDLRAQGESCSRHRVARLMRSQGWRAQVGYRRRPGLYGGVPHSVAANILDRQFDVAAPNIAWVTDITYIRIHEGWLYLAVVLDLFSRQVVGWSMSSRMSKDLAIQALLSAVWRRKPKPKQRVMVHSDQGSQFTSYEWTTFLANHNLEPSMSRRGNCHDNAVAESFFQLLKRERIRRRVYNSRAQARQDVFDYIEMFYNPIRRHSHAANLSPINYERYYFSEAMNCL</sequence>
<gene>
    <name evidence="2" type="ORF">GCM10023337_00880</name>
</gene>
<dbReference type="InterPro" id="IPR048020">
    <property type="entry name" value="Transpos_IS3"/>
</dbReference>
<dbReference type="InterPro" id="IPR012337">
    <property type="entry name" value="RNaseH-like_sf"/>
</dbReference>
<dbReference type="Pfam" id="PF00665">
    <property type="entry name" value="rve"/>
    <property type="match status" value="1"/>
</dbReference>
<dbReference type="NCBIfam" id="NF033516">
    <property type="entry name" value="transpos_IS3"/>
    <property type="match status" value="1"/>
</dbReference>
<dbReference type="Proteomes" id="UP001500227">
    <property type="component" value="Unassembled WGS sequence"/>
</dbReference>
<evidence type="ECO:0000259" key="1">
    <source>
        <dbReference type="PROSITE" id="PS50994"/>
    </source>
</evidence>
<dbReference type="Pfam" id="PF13333">
    <property type="entry name" value="rve_2"/>
    <property type="match status" value="1"/>
</dbReference>
<dbReference type="PROSITE" id="PS50994">
    <property type="entry name" value="INTEGRASE"/>
    <property type="match status" value="1"/>
</dbReference>
<evidence type="ECO:0000313" key="3">
    <source>
        <dbReference type="Proteomes" id="UP001500227"/>
    </source>
</evidence>
<dbReference type="SUPFAM" id="SSF53098">
    <property type="entry name" value="Ribonuclease H-like"/>
    <property type="match status" value="1"/>
</dbReference>
<organism evidence="2 3">
    <name type="scientific">Paenalcaligenes hermetiae</name>
    <dbReference type="NCBI Taxonomy" id="1157987"/>
    <lineage>
        <taxon>Bacteria</taxon>
        <taxon>Pseudomonadati</taxon>
        <taxon>Pseudomonadota</taxon>
        <taxon>Betaproteobacteria</taxon>
        <taxon>Burkholderiales</taxon>
        <taxon>Alcaligenaceae</taxon>
        <taxon>Paenalcaligenes</taxon>
    </lineage>
</organism>
<dbReference type="PANTHER" id="PTHR46889">
    <property type="entry name" value="TRANSPOSASE INSF FOR INSERTION SEQUENCE IS3B-RELATED"/>
    <property type="match status" value="1"/>
</dbReference>
<dbReference type="Gene3D" id="3.30.420.10">
    <property type="entry name" value="Ribonuclease H-like superfamily/Ribonuclease H"/>
    <property type="match status" value="1"/>
</dbReference>
<dbReference type="InterPro" id="IPR036397">
    <property type="entry name" value="RNaseH_sf"/>
</dbReference>
<keyword evidence="3" id="KW-1185">Reference proteome</keyword>
<evidence type="ECO:0000313" key="2">
    <source>
        <dbReference type="EMBL" id="GAA5083853.1"/>
    </source>
</evidence>